<dbReference type="PANTHER" id="PTHR11537:SF254">
    <property type="entry name" value="POTASSIUM VOLTAGE-GATED CHANNEL PROTEIN SHAB"/>
    <property type="match status" value="1"/>
</dbReference>
<dbReference type="OrthoDB" id="10025005at2759"/>
<dbReference type="STRING" id="225164.V3ZVR2"/>
<dbReference type="InterPro" id="IPR003131">
    <property type="entry name" value="T1-type_BTB"/>
</dbReference>
<dbReference type="PRINTS" id="PR01491">
    <property type="entry name" value="KVCHANNEL"/>
</dbReference>
<accession>V3ZVR2</accession>
<evidence type="ECO:0000256" key="3">
    <source>
        <dbReference type="ARBA" id="ARBA00022538"/>
    </source>
</evidence>
<feature type="transmembrane region" description="Helical" evidence="12">
    <location>
        <begin position="235"/>
        <end position="257"/>
    </location>
</feature>
<evidence type="ECO:0000256" key="7">
    <source>
        <dbReference type="ARBA" id="ARBA00022958"/>
    </source>
</evidence>
<dbReference type="Gene3D" id="1.10.287.70">
    <property type="match status" value="1"/>
</dbReference>
<dbReference type="EMBL" id="KB202685">
    <property type="protein sequence ID" value="ESO88437.1"/>
    <property type="molecule type" value="Genomic_DNA"/>
</dbReference>
<evidence type="ECO:0000256" key="1">
    <source>
        <dbReference type="ARBA" id="ARBA00004141"/>
    </source>
</evidence>
<feature type="transmembrane region" description="Helical" evidence="12">
    <location>
        <begin position="201"/>
        <end position="223"/>
    </location>
</feature>
<dbReference type="HOGENOM" id="CLU_011722_4_3_1"/>
<dbReference type="GO" id="GO:0008076">
    <property type="term" value="C:voltage-gated potassium channel complex"/>
    <property type="evidence" value="ECO:0007669"/>
    <property type="project" value="InterPro"/>
</dbReference>
<dbReference type="InterPro" id="IPR027359">
    <property type="entry name" value="Volt_channel_dom_sf"/>
</dbReference>
<sequence length="421" mass="48664">MSTSNDKVVFNIGGTKFETYKSTLRRIPQIIEHGDYFFDRDPNVFKSVLQYLRTGQLHLPSSTCGSAIKTELEFWGVEESTIEDCCWLNYNSWSQTLDNLKKLEKDRQVTMGSIRHEKQLIRKSRRYLNNGWQFLNNPNWNLWSKIYGAISVIFVFLSIFSYVAFTHEYFQVQPLDELIPNTTADNSSQWTSEKMVPVHPLLFTIDCVCFIFFLLEIIVRFVCCPYKVRFCTRPMNIIDFLALLPDVVAICASWVGVFPVGDSGLKTFILLVRVMRVLRIFRLMRFFPGLWLLFYTLKASINELLLMLLFVIIGMLVFSSLIYYAEERENFPKRENFPSIPQAFWWAIITMTTVGYGDVSPVTNLGYLVGSMTAISGLLLIGFTVPVLVNNFILYYNHTQLSRSVPVLPLKSPEQTTSPKF</sequence>
<keyword evidence="4 12" id="KW-0812">Transmembrane</keyword>
<feature type="transmembrane region" description="Helical" evidence="12">
    <location>
        <begin position="344"/>
        <end position="367"/>
    </location>
</feature>
<dbReference type="SUPFAM" id="SSF54695">
    <property type="entry name" value="POZ domain"/>
    <property type="match status" value="1"/>
</dbReference>
<dbReference type="GO" id="GO:0001508">
    <property type="term" value="P:action potential"/>
    <property type="evidence" value="ECO:0007669"/>
    <property type="project" value="TreeGrafter"/>
</dbReference>
<dbReference type="Pfam" id="PF02214">
    <property type="entry name" value="BTB_2"/>
    <property type="match status" value="1"/>
</dbReference>
<dbReference type="RefSeq" id="XP_009060845.1">
    <property type="nucleotide sequence ID" value="XM_009062597.1"/>
</dbReference>
<feature type="transmembrane region" description="Helical" evidence="12">
    <location>
        <begin position="304"/>
        <end position="324"/>
    </location>
</feature>
<evidence type="ECO:0000313" key="14">
    <source>
        <dbReference type="EMBL" id="ESO88437.1"/>
    </source>
</evidence>
<protein>
    <recommendedName>
        <fullName evidence="13">BTB domain-containing protein</fullName>
    </recommendedName>
</protein>
<dbReference type="InterPro" id="IPR000210">
    <property type="entry name" value="BTB/POZ_dom"/>
</dbReference>
<keyword evidence="15" id="KW-1185">Reference proteome</keyword>
<dbReference type="InterPro" id="IPR011333">
    <property type="entry name" value="SKP1/BTB/POZ_sf"/>
</dbReference>
<gene>
    <name evidence="14" type="ORF">LOTGIDRAFT_179090</name>
</gene>
<evidence type="ECO:0000256" key="8">
    <source>
        <dbReference type="ARBA" id="ARBA00022989"/>
    </source>
</evidence>
<evidence type="ECO:0000259" key="13">
    <source>
        <dbReference type="SMART" id="SM00225"/>
    </source>
</evidence>
<dbReference type="OMA" id="YYSHART"/>
<keyword evidence="10 12" id="KW-0472">Membrane</keyword>
<keyword evidence="7" id="KW-0630">Potassium</keyword>
<dbReference type="PRINTS" id="PR00169">
    <property type="entry name" value="KCHANNEL"/>
</dbReference>
<evidence type="ECO:0000256" key="2">
    <source>
        <dbReference type="ARBA" id="ARBA00022448"/>
    </source>
</evidence>
<keyword evidence="9" id="KW-0406">Ion transport</keyword>
<evidence type="ECO:0000313" key="15">
    <source>
        <dbReference type="Proteomes" id="UP000030746"/>
    </source>
</evidence>
<keyword evidence="11" id="KW-0407">Ion channel</keyword>
<dbReference type="GO" id="GO:0005249">
    <property type="term" value="F:voltage-gated potassium channel activity"/>
    <property type="evidence" value="ECO:0007669"/>
    <property type="project" value="InterPro"/>
</dbReference>
<reference evidence="14 15" key="1">
    <citation type="journal article" date="2013" name="Nature">
        <title>Insights into bilaterian evolution from three spiralian genomes.</title>
        <authorList>
            <person name="Simakov O."/>
            <person name="Marletaz F."/>
            <person name="Cho S.J."/>
            <person name="Edsinger-Gonzales E."/>
            <person name="Havlak P."/>
            <person name="Hellsten U."/>
            <person name="Kuo D.H."/>
            <person name="Larsson T."/>
            <person name="Lv J."/>
            <person name="Arendt D."/>
            <person name="Savage R."/>
            <person name="Osoegawa K."/>
            <person name="de Jong P."/>
            <person name="Grimwood J."/>
            <person name="Chapman J.A."/>
            <person name="Shapiro H."/>
            <person name="Aerts A."/>
            <person name="Otillar R.P."/>
            <person name="Terry A.Y."/>
            <person name="Boore J.L."/>
            <person name="Grigoriev I.V."/>
            <person name="Lindberg D.R."/>
            <person name="Seaver E.C."/>
            <person name="Weisblat D.A."/>
            <person name="Putnam N.H."/>
            <person name="Rokhsar D.S."/>
        </authorList>
    </citation>
    <scope>NUCLEOTIDE SEQUENCE [LARGE SCALE GENOMIC DNA]</scope>
</reference>
<dbReference type="Pfam" id="PF00520">
    <property type="entry name" value="Ion_trans"/>
    <property type="match status" value="1"/>
</dbReference>
<feature type="transmembrane region" description="Helical" evidence="12">
    <location>
        <begin position="374"/>
        <end position="396"/>
    </location>
</feature>
<dbReference type="InterPro" id="IPR005821">
    <property type="entry name" value="Ion_trans_dom"/>
</dbReference>
<dbReference type="Gene3D" id="3.30.710.10">
    <property type="entry name" value="Potassium Channel Kv1.1, Chain A"/>
    <property type="match status" value="1"/>
</dbReference>
<evidence type="ECO:0000256" key="4">
    <source>
        <dbReference type="ARBA" id="ARBA00022692"/>
    </source>
</evidence>
<dbReference type="GeneID" id="20244316"/>
<name>V3ZVR2_LOTGI</name>
<dbReference type="Proteomes" id="UP000030746">
    <property type="component" value="Unassembled WGS sequence"/>
</dbReference>
<dbReference type="InterPro" id="IPR003974">
    <property type="entry name" value="K_chnl_volt-dep_Kv3"/>
</dbReference>
<dbReference type="PRINTS" id="PR01498">
    <property type="entry name" value="SHAWCHANNEL"/>
</dbReference>
<dbReference type="KEGG" id="lgi:LOTGIDRAFT_179090"/>
<keyword evidence="3" id="KW-0633">Potassium transport</keyword>
<organism evidence="14 15">
    <name type="scientific">Lottia gigantea</name>
    <name type="common">Giant owl limpet</name>
    <dbReference type="NCBI Taxonomy" id="225164"/>
    <lineage>
        <taxon>Eukaryota</taxon>
        <taxon>Metazoa</taxon>
        <taxon>Spiralia</taxon>
        <taxon>Lophotrochozoa</taxon>
        <taxon>Mollusca</taxon>
        <taxon>Gastropoda</taxon>
        <taxon>Patellogastropoda</taxon>
        <taxon>Lottioidea</taxon>
        <taxon>Lottiidae</taxon>
        <taxon>Lottia</taxon>
    </lineage>
</organism>
<dbReference type="PANTHER" id="PTHR11537">
    <property type="entry name" value="VOLTAGE-GATED POTASSIUM CHANNEL"/>
    <property type="match status" value="1"/>
</dbReference>
<dbReference type="GO" id="GO:0051260">
    <property type="term" value="P:protein homooligomerization"/>
    <property type="evidence" value="ECO:0007669"/>
    <property type="project" value="InterPro"/>
</dbReference>
<evidence type="ECO:0000256" key="6">
    <source>
        <dbReference type="ARBA" id="ARBA00022882"/>
    </source>
</evidence>
<dbReference type="CTD" id="20244316"/>
<evidence type="ECO:0000256" key="9">
    <source>
        <dbReference type="ARBA" id="ARBA00023065"/>
    </source>
</evidence>
<comment type="subcellular location">
    <subcellularLocation>
        <location evidence="1">Membrane</location>
        <topology evidence="1">Multi-pass membrane protein</topology>
    </subcellularLocation>
</comment>
<dbReference type="SMART" id="SM00225">
    <property type="entry name" value="BTB"/>
    <property type="match status" value="1"/>
</dbReference>
<keyword evidence="5" id="KW-0631">Potassium channel</keyword>
<keyword evidence="6" id="KW-0851">Voltage-gated channel</keyword>
<keyword evidence="2" id="KW-0813">Transport</keyword>
<dbReference type="AlphaFoldDB" id="V3ZVR2"/>
<proteinExistence type="predicted"/>
<dbReference type="FunFam" id="1.10.287.70:FF:000002">
    <property type="entry name" value="Potassium voltage-gated channel subfamily a member"/>
    <property type="match status" value="1"/>
</dbReference>
<evidence type="ECO:0000256" key="5">
    <source>
        <dbReference type="ARBA" id="ARBA00022826"/>
    </source>
</evidence>
<dbReference type="InterPro" id="IPR028325">
    <property type="entry name" value="VG_K_chnl"/>
</dbReference>
<evidence type="ECO:0000256" key="11">
    <source>
        <dbReference type="ARBA" id="ARBA00023303"/>
    </source>
</evidence>
<feature type="transmembrane region" description="Helical" evidence="12">
    <location>
        <begin position="146"/>
        <end position="165"/>
    </location>
</feature>
<dbReference type="Gene3D" id="1.20.120.350">
    <property type="entry name" value="Voltage-gated potassium channels. Chain C"/>
    <property type="match status" value="1"/>
</dbReference>
<dbReference type="InterPro" id="IPR003968">
    <property type="entry name" value="K_chnl_volt-dep_Kv"/>
</dbReference>
<evidence type="ECO:0000256" key="10">
    <source>
        <dbReference type="ARBA" id="ARBA00023136"/>
    </source>
</evidence>
<dbReference type="SUPFAM" id="SSF81324">
    <property type="entry name" value="Voltage-gated potassium channels"/>
    <property type="match status" value="1"/>
</dbReference>
<keyword evidence="8 12" id="KW-1133">Transmembrane helix</keyword>
<evidence type="ECO:0000256" key="12">
    <source>
        <dbReference type="SAM" id="Phobius"/>
    </source>
</evidence>
<feature type="domain" description="BTB" evidence="13">
    <location>
        <begin position="6"/>
        <end position="92"/>
    </location>
</feature>